<proteinExistence type="predicted"/>
<gene>
    <name evidence="1" type="ORF">EGH24_12725</name>
</gene>
<dbReference type="AlphaFoldDB" id="A0A8J8TBJ2"/>
<sequence length="205" mass="24060">MIDVDGAMNSIDQVFTVEEQFRFSLAVQLLQRYGEEQVTVEWEAVDGNRTDIGVRTEDSIVPIELKYLTAKSRVRDHRFDQSFQIGGNHDANRSHYDNIKDIKRLENVVAENGGYGYFILLSNIPNYWSEPSRSALHDEFRIYEGRTLEGELDWKDYRPWMESRNRDQPIDLDGKYQIEWSDFSYRDDIEVSGSPNFRYLAVQVD</sequence>
<accession>A0A8J8TBJ2</accession>
<name>A0A8J8TBJ2_9EURY</name>
<comment type="caution">
    <text evidence="1">The sequence shown here is derived from an EMBL/GenBank/DDBJ whole genome shotgun (WGS) entry which is preliminary data.</text>
</comment>
<protein>
    <submittedName>
        <fullName evidence="1">Uncharacterized protein</fullName>
    </submittedName>
</protein>
<keyword evidence="2" id="KW-1185">Reference proteome</keyword>
<dbReference type="EMBL" id="RKLU01000007">
    <property type="protein sequence ID" value="TQQ78819.1"/>
    <property type="molecule type" value="Genomic_DNA"/>
</dbReference>
<dbReference type="OrthoDB" id="351109at2157"/>
<reference evidence="1" key="1">
    <citation type="submission" date="2019-02" db="EMBL/GenBank/DDBJ databases">
        <title>Halonotius sp. a new haloarchaeum isolated from saline soil.</title>
        <authorList>
            <person name="Duran-Viseras A."/>
            <person name="Sanchez-Porro C."/>
            <person name="Ventosa A."/>
        </authorList>
    </citation>
    <scope>NUCLEOTIDE SEQUENCE</scope>
    <source>
        <strain evidence="1">F15B</strain>
    </source>
</reference>
<evidence type="ECO:0000313" key="1">
    <source>
        <dbReference type="EMBL" id="TQQ78819.1"/>
    </source>
</evidence>
<evidence type="ECO:0000313" key="2">
    <source>
        <dbReference type="Proteomes" id="UP000705823"/>
    </source>
</evidence>
<dbReference type="Proteomes" id="UP000705823">
    <property type="component" value="Unassembled WGS sequence"/>
</dbReference>
<organism evidence="1 2">
    <name type="scientific">Halonotius terrestris</name>
    <dbReference type="NCBI Taxonomy" id="2487750"/>
    <lineage>
        <taxon>Archaea</taxon>
        <taxon>Methanobacteriati</taxon>
        <taxon>Methanobacteriota</taxon>
        <taxon>Stenosarchaea group</taxon>
        <taxon>Halobacteria</taxon>
        <taxon>Halobacteriales</taxon>
        <taxon>Haloferacaceae</taxon>
        <taxon>Halonotius</taxon>
    </lineage>
</organism>
<dbReference type="RefSeq" id="WP_142980510.1">
    <property type="nucleotide sequence ID" value="NZ_RKLU01000007.1"/>
</dbReference>